<organism evidence="1 2">
    <name type="scientific">Candidatus Yanofskybacteria bacterium RIFCSPHIGHO2_12_FULL_45_19b</name>
    <dbReference type="NCBI Taxonomy" id="1802689"/>
    <lineage>
        <taxon>Bacteria</taxon>
        <taxon>Candidatus Yanofskyibacteriota</taxon>
    </lineage>
</organism>
<dbReference type="AlphaFoldDB" id="A0A1F8G1Y4"/>
<accession>A0A1F8G1Y4</accession>
<name>A0A1F8G1Y4_9BACT</name>
<comment type="caution">
    <text evidence="1">The sequence shown here is derived from an EMBL/GenBank/DDBJ whole genome shotgun (WGS) entry which is preliminary data.</text>
</comment>
<evidence type="ECO:0008006" key="3">
    <source>
        <dbReference type="Google" id="ProtNLM"/>
    </source>
</evidence>
<proteinExistence type="predicted"/>
<reference evidence="1 2" key="1">
    <citation type="journal article" date="2016" name="Nat. Commun.">
        <title>Thousands of microbial genomes shed light on interconnected biogeochemical processes in an aquifer system.</title>
        <authorList>
            <person name="Anantharaman K."/>
            <person name="Brown C.T."/>
            <person name="Hug L.A."/>
            <person name="Sharon I."/>
            <person name="Castelle C.J."/>
            <person name="Probst A.J."/>
            <person name="Thomas B.C."/>
            <person name="Singh A."/>
            <person name="Wilkins M.J."/>
            <person name="Karaoz U."/>
            <person name="Brodie E.L."/>
            <person name="Williams K.H."/>
            <person name="Hubbard S.S."/>
            <person name="Banfield J.F."/>
        </authorList>
    </citation>
    <scope>NUCLEOTIDE SEQUENCE [LARGE SCALE GENOMIC DNA]</scope>
</reference>
<evidence type="ECO:0000313" key="1">
    <source>
        <dbReference type="EMBL" id="OGN19357.1"/>
    </source>
</evidence>
<gene>
    <name evidence="1" type="ORF">A3F25_01430</name>
</gene>
<dbReference type="Proteomes" id="UP000177478">
    <property type="component" value="Unassembled WGS sequence"/>
</dbReference>
<dbReference type="STRING" id="1802689.A3F25_01430"/>
<protein>
    <recommendedName>
        <fullName evidence="3">Type 4 fimbrial biogenesis protein PilX N-terminal domain-containing protein</fullName>
    </recommendedName>
</protein>
<sequence>MPKKTSNNQAGVALLFTIILLSIMLSISLALAAIFLPKIRISADTKNSVGAFFAADSATELCLYEARKQIVPNPTLTLISPAYYTIASPSSTGADVTIISTNPVNPISGDCRFFGTGAFRFRARGELRTVNRAIEASQ</sequence>
<evidence type="ECO:0000313" key="2">
    <source>
        <dbReference type="Proteomes" id="UP000177478"/>
    </source>
</evidence>
<dbReference type="EMBL" id="MGKD01000020">
    <property type="protein sequence ID" value="OGN19357.1"/>
    <property type="molecule type" value="Genomic_DNA"/>
</dbReference>